<dbReference type="NCBIfam" id="TIGR01216">
    <property type="entry name" value="ATP_synt_epsi"/>
    <property type="match status" value="1"/>
</dbReference>
<name>A0A2J8B531_9FIRM</name>
<accession>A0A2J8B531</accession>
<evidence type="ECO:0000259" key="11">
    <source>
        <dbReference type="Pfam" id="PF00401"/>
    </source>
</evidence>
<comment type="subcellular location">
    <subcellularLocation>
        <location evidence="1 9">Cell membrane</location>
        <topology evidence="1 9">Peripheral membrane protein</topology>
    </subcellularLocation>
</comment>
<dbReference type="Gene3D" id="1.20.5.440">
    <property type="entry name" value="ATP synthase delta/epsilon subunit, C-terminal domain"/>
    <property type="match status" value="1"/>
</dbReference>
<evidence type="ECO:0000256" key="10">
    <source>
        <dbReference type="RuleBase" id="RU003656"/>
    </source>
</evidence>
<dbReference type="Pfam" id="PF00401">
    <property type="entry name" value="ATP-synt_DE"/>
    <property type="match status" value="1"/>
</dbReference>
<dbReference type="GO" id="GO:0005886">
    <property type="term" value="C:plasma membrane"/>
    <property type="evidence" value="ECO:0007669"/>
    <property type="project" value="UniProtKB-SubCell"/>
</dbReference>
<evidence type="ECO:0000256" key="8">
    <source>
        <dbReference type="ARBA" id="ARBA00023310"/>
    </source>
</evidence>
<dbReference type="GO" id="GO:0005524">
    <property type="term" value="F:ATP binding"/>
    <property type="evidence" value="ECO:0007669"/>
    <property type="project" value="UniProtKB-UniRule"/>
</dbReference>
<evidence type="ECO:0000256" key="9">
    <source>
        <dbReference type="HAMAP-Rule" id="MF_00530"/>
    </source>
</evidence>
<dbReference type="InterPro" id="IPR001469">
    <property type="entry name" value="ATP_synth_F1_dsu/esu"/>
</dbReference>
<dbReference type="HAMAP" id="MF_00530">
    <property type="entry name" value="ATP_synth_epsil_bac"/>
    <property type="match status" value="1"/>
</dbReference>
<proteinExistence type="inferred from homology"/>
<protein>
    <recommendedName>
        <fullName evidence="9">ATP synthase epsilon chain</fullName>
    </recommendedName>
    <alternativeName>
        <fullName evidence="9">ATP synthase F1 sector epsilon subunit</fullName>
    </alternativeName>
    <alternativeName>
        <fullName evidence="9">F-ATPase epsilon subunit</fullName>
    </alternativeName>
</protein>
<dbReference type="InterPro" id="IPR020546">
    <property type="entry name" value="ATP_synth_F1_dsu/esu_N"/>
</dbReference>
<comment type="subunit">
    <text evidence="9 10">F-type ATPases have 2 components, CF(1) - the catalytic core - and CF(0) - the membrane proton channel. CF(1) has five subunits: alpha(3), beta(3), gamma(1), delta(1), epsilon(1). CF(0) has three main subunits: a, b and c.</text>
</comment>
<reference evidence="14" key="1">
    <citation type="submission" date="2017-04" db="EMBL/GenBank/DDBJ databases">
        <authorList>
            <person name="Bumgarner R.E."/>
            <person name="Fredricks D.N."/>
            <person name="Srinivasan S."/>
        </authorList>
    </citation>
    <scope>NUCLEOTIDE SEQUENCE [LARGE SCALE GENOMIC DNA]</scope>
    <source>
        <strain evidence="14">KA00405</strain>
    </source>
</reference>
<keyword evidence="4 9" id="KW-1003">Cell membrane</keyword>
<organism evidence="13 14">
    <name type="scientific">Mageeibacillus indolicus</name>
    <dbReference type="NCBI Taxonomy" id="884684"/>
    <lineage>
        <taxon>Bacteria</taxon>
        <taxon>Bacillati</taxon>
        <taxon>Bacillota</taxon>
        <taxon>Clostridia</taxon>
        <taxon>Eubacteriales</taxon>
        <taxon>Oscillospiraceae</taxon>
        <taxon>Mageeibacillus</taxon>
    </lineage>
</organism>
<dbReference type="RefSeq" id="WP_012993202.1">
    <property type="nucleotide sequence ID" value="NZ_NBZD01000001.1"/>
</dbReference>
<evidence type="ECO:0000256" key="6">
    <source>
        <dbReference type="ARBA" id="ARBA00023136"/>
    </source>
</evidence>
<keyword evidence="3 9" id="KW-0813">Transport</keyword>
<comment type="caution">
    <text evidence="13">The sequence shown here is derived from an EMBL/GenBank/DDBJ whole genome shotgun (WGS) entry which is preliminary data.</text>
</comment>
<sequence>MNTFKVHILAADKTFYDGDCESLILPTINGQYGILAGHCNMISAVVPGKLTYRQPGGQNKLAAVSSGLVKVENNEVLVLVDSAERPEDIDIIKAKRAADNAKEALLQKQSIREYHTAQMALARAIARLRVKNSSGKVNN</sequence>
<feature type="domain" description="ATP synthase F1 complex delta/epsilon subunit N-terminal" evidence="12">
    <location>
        <begin position="4"/>
        <end position="83"/>
    </location>
</feature>
<keyword evidence="5 9" id="KW-0406">Ion transport</keyword>
<dbReference type="Proteomes" id="UP000236394">
    <property type="component" value="Unassembled WGS sequence"/>
</dbReference>
<dbReference type="InterPro" id="IPR036794">
    <property type="entry name" value="ATP_F1_dsu/esu_C_sf"/>
</dbReference>
<dbReference type="InterPro" id="IPR036771">
    <property type="entry name" value="ATPsynth_dsu/esu_N"/>
</dbReference>
<comment type="function">
    <text evidence="9">Produces ATP from ADP in the presence of a proton gradient across the membrane.</text>
</comment>
<keyword evidence="9" id="KW-0375">Hydrogen ion transport</keyword>
<evidence type="ECO:0000256" key="5">
    <source>
        <dbReference type="ARBA" id="ARBA00023065"/>
    </source>
</evidence>
<evidence type="ECO:0000256" key="1">
    <source>
        <dbReference type="ARBA" id="ARBA00004202"/>
    </source>
</evidence>
<keyword evidence="7 9" id="KW-0139">CF(1)</keyword>
<dbReference type="EMBL" id="NBZD01000001">
    <property type="protein sequence ID" value="PNH19881.1"/>
    <property type="molecule type" value="Genomic_DNA"/>
</dbReference>
<dbReference type="Gene3D" id="2.60.15.10">
    <property type="entry name" value="F0F1 ATP synthase delta/epsilon subunit, N-terminal"/>
    <property type="match status" value="1"/>
</dbReference>
<dbReference type="GO" id="GO:0046933">
    <property type="term" value="F:proton-transporting ATP synthase activity, rotational mechanism"/>
    <property type="evidence" value="ECO:0007669"/>
    <property type="project" value="UniProtKB-UniRule"/>
</dbReference>
<evidence type="ECO:0000313" key="14">
    <source>
        <dbReference type="Proteomes" id="UP000236394"/>
    </source>
</evidence>
<dbReference type="GO" id="GO:0045259">
    <property type="term" value="C:proton-transporting ATP synthase complex"/>
    <property type="evidence" value="ECO:0007669"/>
    <property type="project" value="UniProtKB-KW"/>
</dbReference>
<dbReference type="SUPFAM" id="SSF46604">
    <property type="entry name" value="Epsilon subunit of F1F0-ATP synthase C-terminal domain"/>
    <property type="match status" value="1"/>
</dbReference>
<evidence type="ECO:0000256" key="3">
    <source>
        <dbReference type="ARBA" id="ARBA00022448"/>
    </source>
</evidence>
<evidence type="ECO:0000313" key="13">
    <source>
        <dbReference type="EMBL" id="PNH19881.1"/>
    </source>
</evidence>
<dbReference type="PANTHER" id="PTHR13822">
    <property type="entry name" value="ATP SYNTHASE DELTA/EPSILON CHAIN"/>
    <property type="match status" value="1"/>
</dbReference>
<dbReference type="InterPro" id="IPR020547">
    <property type="entry name" value="ATP_synth_F1_esu_C"/>
</dbReference>
<evidence type="ECO:0000256" key="4">
    <source>
        <dbReference type="ARBA" id="ARBA00022475"/>
    </source>
</evidence>
<dbReference type="SUPFAM" id="SSF51344">
    <property type="entry name" value="Epsilon subunit of F1F0-ATP synthase N-terminal domain"/>
    <property type="match status" value="1"/>
</dbReference>
<keyword evidence="8 9" id="KW-0066">ATP synthesis</keyword>
<evidence type="ECO:0000256" key="2">
    <source>
        <dbReference type="ARBA" id="ARBA00005712"/>
    </source>
</evidence>
<gene>
    <name evidence="9" type="primary">atpC</name>
    <name evidence="13" type="ORF">B7R76_03145</name>
</gene>
<evidence type="ECO:0000259" key="12">
    <source>
        <dbReference type="Pfam" id="PF02823"/>
    </source>
</evidence>
<comment type="similarity">
    <text evidence="2 9 10">Belongs to the ATPase epsilon chain family.</text>
</comment>
<dbReference type="AlphaFoldDB" id="A0A2J8B531"/>
<keyword evidence="6 9" id="KW-0472">Membrane</keyword>
<evidence type="ECO:0000256" key="7">
    <source>
        <dbReference type="ARBA" id="ARBA00023196"/>
    </source>
</evidence>
<feature type="domain" description="ATP synthase epsilon subunit C-terminal" evidence="11">
    <location>
        <begin position="87"/>
        <end position="131"/>
    </location>
</feature>
<dbReference type="Pfam" id="PF02823">
    <property type="entry name" value="ATP-synt_DE_N"/>
    <property type="match status" value="1"/>
</dbReference>
<dbReference type="CDD" id="cd12152">
    <property type="entry name" value="F1-ATPase_delta"/>
    <property type="match status" value="1"/>
</dbReference>
<dbReference type="OMA" id="HEDMVIA"/>
<dbReference type="PANTHER" id="PTHR13822:SF10">
    <property type="entry name" value="ATP SYNTHASE EPSILON CHAIN, CHLOROPLASTIC"/>
    <property type="match status" value="1"/>
</dbReference>